<dbReference type="RefSeq" id="WP_013275426.1">
    <property type="nucleotide sequence ID" value="NC_014377.1"/>
</dbReference>
<keyword evidence="3" id="KW-1185">Reference proteome</keyword>
<evidence type="ECO:0000256" key="1">
    <source>
        <dbReference type="SAM" id="Phobius"/>
    </source>
</evidence>
<sequence length="149" mass="17209">MERFAERFLPFLALLYLAILLLVLIIGRSYFNVLVTPEHEYERFSFLLNLEYKDFLLMAGGILAVITILLGFFISEFNVLCGVVMLVVLFMINFLVLYFLPVYYFPGGDMHAVGIAVLLYWPLYLVGEGIIIIKSLVKSLVVWYYKSRS</sequence>
<protein>
    <submittedName>
        <fullName evidence="2">Uncharacterized protein</fullName>
    </submittedName>
</protein>
<keyword evidence="1" id="KW-1133">Transmembrane helix</keyword>
<keyword evidence="1" id="KW-0472">Membrane</keyword>
<reference evidence="2 3" key="1">
    <citation type="journal article" date="2010" name="Stand. Genomic Sci.">
        <title>Complete genome sequence of Thermosediminibacter oceani type strain (JW/IW-1228P).</title>
        <authorList>
            <person name="Pitluck S."/>
            <person name="Yasawong M."/>
            <person name="Munk C."/>
            <person name="Nolan M."/>
            <person name="Lapidus A."/>
            <person name="Lucas S."/>
            <person name="Glavina Del Rio T."/>
            <person name="Tice H."/>
            <person name="Cheng J.F."/>
            <person name="Bruce D."/>
            <person name="Detter C."/>
            <person name="Tapia R."/>
            <person name="Han C."/>
            <person name="Goodwin L."/>
            <person name="Liolios K."/>
            <person name="Ivanova N."/>
            <person name="Mavromatis K."/>
            <person name="Mikhailova N."/>
            <person name="Pati A."/>
            <person name="Chen A."/>
            <person name="Palaniappan K."/>
            <person name="Land M."/>
            <person name="Hauser L."/>
            <person name="Chang Y.J."/>
            <person name="Jeffries C.D."/>
            <person name="Rohde M."/>
            <person name="Spring S."/>
            <person name="Sikorski J."/>
            <person name="Goker M."/>
            <person name="Woyke T."/>
            <person name="Bristow J."/>
            <person name="Eisen J.A."/>
            <person name="Markowitz V."/>
            <person name="Hugenholtz P."/>
            <person name="Kyrpides N.C."/>
            <person name="Klenk H.P."/>
        </authorList>
    </citation>
    <scope>NUCLEOTIDE SEQUENCE [LARGE SCALE GENOMIC DNA]</scope>
    <source>
        <strain evidence="3">ATCC BAA-1034 / DSM 16646 / JW/IW-1228P</strain>
    </source>
</reference>
<dbReference type="KEGG" id="toc:Toce_0606"/>
<proteinExistence type="predicted"/>
<dbReference type="HOGENOM" id="CLU_1748799_0_0_9"/>
<feature type="transmembrane region" description="Helical" evidence="1">
    <location>
        <begin position="55"/>
        <end position="74"/>
    </location>
</feature>
<feature type="transmembrane region" description="Helical" evidence="1">
    <location>
        <begin position="79"/>
        <end position="100"/>
    </location>
</feature>
<gene>
    <name evidence="2" type="ordered locus">Toce_0606</name>
</gene>
<accession>D9S1V2</accession>
<dbReference type="EMBL" id="CP002131">
    <property type="protein sequence ID" value="ADL07379.1"/>
    <property type="molecule type" value="Genomic_DNA"/>
</dbReference>
<dbReference type="AlphaFoldDB" id="D9S1V2"/>
<dbReference type="Proteomes" id="UP000000272">
    <property type="component" value="Chromosome"/>
</dbReference>
<evidence type="ECO:0000313" key="3">
    <source>
        <dbReference type="Proteomes" id="UP000000272"/>
    </source>
</evidence>
<keyword evidence="1" id="KW-0812">Transmembrane</keyword>
<feature type="transmembrane region" description="Helical" evidence="1">
    <location>
        <begin position="120"/>
        <end position="145"/>
    </location>
</feature>
<name>D9S1V2_THEOJ</name>
<feature type="transmembrane region" description="Helical" evidence="1">
    <location>
        <begin position="12"/>
        <end position="35"/>
    </location>
</feature>
<organism evidence="2 3">
    <name type="scientific">Thermosediminibacter oceani (strain ATCC BAA-1034 / DSM 16646 / JW/IW-1228P)</name>
    <dbReference type="NCBI Taxonomy" id="555079"/>
    <lineage>
        <taxon>Bacteria</taxon>
        <taxon>Bacillati</taxon>
        <taxon>Bacillota</taxon>
        <taxon>Clostridia</taxon>
        <taxon>Thermosediminibacterales</taxon>
        <taxon>Thermosediminibacteraceae</taxon>
        <taxon>Thermosediminibacter</taxon>
    </lineage>
</organism>
<evidence type="ECO:0000313" key="2">
    <source>
        <dbReference type="EMBL" id="ADL07379.1"/>
    </source>
</evidence>